<dbReference type="InterPro" id="IPR040256">
    <property type="entry name" value="At4g02000-like"/>
</dbReference>
<name>A0ABQ5I2K2_9ASTR</name>
<organism evidence="1 2">
    <name type="scientific">Tanacetum coccineum</name>
    <dbReference type="NCBI Taxonomy" id="301880"/>
    <lineage>
        <taxon>Eukaryota</taxon>
        <taxon>Viridiplantae</taxon>
        <taxon>Streptophyta</taxon>
        <taxon>Embryophyta</taxon>
        <taxon>Tracheophyta</taxon>
        <taxon>Spermatophyta</taxon>
        <taxon>Magnoliopsida</taxon>
        <taxon>eudicotyledons</taxon>
        <taxon>Gunneridae</taxon>
        <taxon>Pentapetalae</taxon>
        <taxon>asterids</taxon>
        <taxon>campanulids</taxon>
        <taxon>Asterales</taxon>
        <taxon>Asteraceae</taxon>
        <taxon>Asteroideae</taxon>
        <taxon>Anthemideae</taxon>
        <taxon>Anthemidinae</taxon>
        <taxon>Tanacetum</taxon>
    </lineage>
</organism>
<evidence type="ECO:0000313" key="2">
    <source>
        <dbReference type="Proteomes" id="UP001151760"/>
    </source>
</evidence>
<dbReference type="PANTHER" id="PTHR31286:SF99">
    <property type="entry name" value="DUF4283 DOMAIN-CONTAINING PROTEIN"/>
    <property type="match status" value="1"/>
</dbReference>
<gene>
    <name evidence="1" type="ORF">Tco_1082607</name>
</gene>
<evidence type="ECO:0000313" key="1">
    <source>
        <dbReference type="EMBL" id="GJT93762.1"/>
    </source>
</evidence>
<keyword evidence="2" id="KW-1185">Reference proteome</keyword>
<reference evidence="1" key="2">
    <citation type="submission" date="2022-01" db="EMBL/GenBank/DDBJ databases">
        <authorList>
            <person name="Yamashiro T."/>
            <person name="Shiraishi A."/>
            <person name="Satake H."/>
            <person name="Nakayama K."/>
        </authorList>
    </citation>
    <scope>NUCLEOTIDE SEQUENCE</scope>
</reference>
<reference evidence="1" key="1">
    <citation type="journal article" date="2022" name="Int. J. Mol. Sci.">
        <title>Draft Genome of Tanacetum Coccineum: Genomic Comparison of Closely Related Tanacetum-Family Plants.</title>
        <authorList>
            <person name="Yamashiro T."/>
            <person name="Shiraishi A."/>
            <person name="Nakayama K."/>
            <person name="Satake H."/>
        </authorList>
    </citation>
    <scope>NUCLEOTIDE SEQUENCE</scope>
</reference>
<proteinExistence type="predicted"/>
<protein>
    <submittedName>
        <fullName evidence="1">Retrovirus-related pol polyprotein from transposon TNT 1-94</fullName>
    </submittedName>
</protein>
<sequence>MRTSPCKEELTRIPVWVKIHDVPIQVFSEDGISLIASQIDKPIMLDSFTSSMCIESWGQSSFARFFIEIKADEALEDSISMGIPLPEGVGFTKETVMDAHTLPVSTKRNLGDLIEIRVDIVHPAPVDVFPAVNVVRTLAQHEEAIQGIHKHLQGVPINEEMSALIFRMGMAEEENASLHGGPATRPRELQEAPGVCDQSARTSLIDTLLWMHPLFPSLLKGILEILKVDIVHPALVDVFLAATVVRTLAQHGEAIRGIHGHLQGVPINEEMSALRFRMGMAEEENATLRGRIKTMEATNTITRRQEKRARMELERQLASVQESQRQD</sequence>
<dbReference type="PANTHER" id="PTHR31286">
    <property type="entry name" value="GLYCINE-RICH CELL WALL STRUCTURAL PROTEIN 1.8-LIKE"/>
    <property type="match status" value="1"/>
</dbReference>
<dbReference type="EMBL" id="BQNB010020234">
    <property type="protein sequence ID" value="GJT93762.1"/>
    <property type="molecule type" value="Genomic_DNA"/>
</dbReference>
<accession>A0ABQ5I2K2</accession>
<comment type="caution">
    <text evidence="1">The sequence shown here is derived from an EMBL/GenBank/DDBJ whole genome shotgun (WGS) entry which is preliminary data.</text>
</comment>
<dbReference type="Proteomes" id="UP001151760">
    <property type="component" value="Unassembled WGS sequence"/>
</dbReference>